<feature type="signal peptide" evidence="2">
    <location>
        <begin position="1"/>
        <end position="19"/>
    </location>
</feature>
<evidence type="ECO:0000256" key="2">
    <source>
        <dbReference type="SAM" id="SignalP"/>
    </source>
</evidence>
<name>A0ABX1XG25_9BACL</name>
<evidence type="ECO:0000313" key="4">
    <source>
        <dbReference type="Proteomes" id="UP000653578"/>
    </source>
</evidence>
<keyword evidence="4" id="KW-1185">Reference proteome</keyword>
<dbReference type="RefSeq" id="WP_171633621.1">
    <property type="nucleotide sequence ID" value="NZ_WHNY01000067.1"/>
</dbReference>
<sequence>MKKLAVIALSSLLAVSVVGCGKASNTTAPKSSGEAKGADTSKKLTISLLAPSFAGGGWPSDNAIVQKLDEKLNIDLQIQWVPADTMAQKLNVMAASNSFPDVYWVQQNEFIKWRDKNIFMDVKPVLSQYPNLSKQITAEALQLNNPKDKYYGLPYYIQDTRDSIAIRQDWLDKLGLKMPTTVDEFAEVAKAFATKDPDGNGQQDTSGFSFGFLNNKFTGAGPIMAAFGLGNEWIKIGDQLVNFKTQNKEMKQFVTYLNKMYQSGALDKDFATNKVADHKDKFVANKVGIAEFVPGELLTTSFQTLKKAQPNAVIAQVIPPKGPDGKQGTTTNSMTTAKVVINNAIDKDKQQRILKMLDYMVSDEGYDLIKNGIENVHYKSDNGKIVKLEAYDKERPQLLSIWFFRRFDPLIQMHKWEDPNLVKQLEAWNANNAKYPWPNQGAEVLTESQSKLGPNIDQKWIAAITKIIMGQAPVDSVDQAAADWLKNGGEQITKDVNEEYMKLKN</sequence>
<dbReference type="Proteomes" id="UP000653578">
    <property type="component" value="Unassembled WGS sequence"/>
</dbReference>
<evidence type="ECO:0000313" key="3">
    <source>
        <dbReference type="EMBL" id="NOU66961.1"/>
    </source>
</evidence>
<feature type="chain" id="PRO_5047426025" evidence="2">
    <location>
        <begin position="20"/>
        <end position="505"/>
    </location>
</feature>
<dbReference type="SUPFAM" id="SSF53850">
    <property type="entry name" value="Periplasmic binding protein-like II"/>
    <property type="match status" value="1"/>
</dbReference>
<gene>
    <name evidence="3" type="ORF">GC096_23210</name>
</gene>
<evidence type="ECO:0000256" key="1">
    <source>
        <dbReference type="ARBA" id="ARBA00022729"/>
    </source>
</evidence>
<reference evidence="3 4" key="1">
    <citation type="submission" date="2019-10" db="EMBL/GenBank/DDBJ databases">
        <title>Description of Paenibacillus humi sp. nov.</title>
        <authorList>
            <person name="Carlier A."/>
            <person name="Qi S."/>
        </authorList>
    </citation>
    <scope>NUCLEOTIDE SEQUENCE [LARGE SCALE GENOMIC DNA]</scope>
    <source>
        <strain evidence="3 4">LMG 31461</strain>
    </source>
</reference>
<proteinExistence type="predicted"/>
<dbReference type="PANTHER" id="PTHR43649:SF33">
    <property type="entry name" value="POLYGALACTURONAN_RHAMNOGALACTURONAN-BINDING PROTEIN YTCQ"/>
    <property type="match status" value="1"/>
</dbReference>
<accession>A0ABX1XG25</accession>
<keyword evidence="1 2" id="KW-0732">Signal</keyword>
<dbReference type="Gene3D" id="3.40.190.10">
    <property type="entry name" value="Periplasmic binding protein-like II"/>
    <property type="match status" value="2"/>
</dbReference>
<dbReference type="PROSITE" id="PS51257">
    <property type="entry name" value="PROKAR_LIPOPROTEIN"/>
    <property type="match status" value="1"/>
</dbReference>
<comment type="caution">
    <text evidence="3">The sequence shown here is derived from an EMBL/GenBank/DDBJ whole genome shotgun (WGS) entry which is preliminary data.</text>
</comment>
<dbReference type="InterPro" id="IPR050490">
    <property type="entry name" value="Bact_solute-bd_prot1"/>
</dbReference>
<dbReference type="PANTHER" id="PTHR43649">
    <property type="entry name" value="ARABINOSE-BINDING PROTEIN-RELATED"/>
    <property type="match status" value="1"/>
</dbReference>
<protein>
    <submittedName>
        <fullName evidence="3">Extracellular solute-binding protein</fullName>
    </submittedName>
</protein>
<organism evidence="3 4">
    <name type="scientific">Paenibacillus plantarum</name>
    <dbReference type="NCBI Taxonomy" id="2654975"/>
    <lineage>
        <taxon>Bacteria</taxon>
        <taxon>Bacillati</taxon>
        <taxon>Bacillota</taxon>
        <taxon>Bacilli</taxon>
        <taxon>Bacillales</taxon>
        <taxon>Paenibacillaceae</taxon>
        <taxon>Paenibacillus</taxon>
    </lineage>
</organism>
<dbReference type="EMBL" id="WHNY01000067">
    <property type="protein sequence ID" value="NOU66961.1"/>
    <property type="molecule type" value="Genomic_DNA"/>
</dbReference>